<protein>
    <submittedName>
        <fullName evidence="1">Uncharacterized protein</fullName>
    </submittedName>
</protein>
<organism evidence="1 2">
    <name type="scientific">Vallitalea guaymasensis</name>
    <dbReference type="NCBI Taxonomy" id="1185412"/>
    <lineage>
        <taxon>Bacteria</taxon>
        <taxon>Bacillati</taxon>
        <taxon>Bacillota</taxon>
        <taxon>Clostridia</taxon>
        <taxon>Lachnospirales</taxon>
        <taxon>Vallitaleaceae</taxon>
        <taxon>Vallitalea</taxon>
    </lineage>
</organism>
<evidence type="ECO:0000313" key="2">
    <source>
        <dbReference type="Proteomes" id="UP000677305"/>
    </source>
</evidence>
<evidence type="ECO:0000313" key="1">
    <source>
        <dbReference type="EMBL" id="QUH29303.1"/>
    </source>
</evidence>
<accession>A0A8J8SC00</accession>
<keyword evidence="2" id="KW-1185">Reference proteome</keyword>
<sequence>MLEDGNSRSTFIGKIIEIKNDDEFVVETLDKKNYIIVDITEDVMFEDGVSRDFLIGNIVMFETIKSFRVTDYPLQHNVIRIIANDKDEIISVDSRETLSGYLGVFPDVVLDIDNRETTVKEKNIVAITLQETDASYEYEKETESVILISESKQQQEQYIEHYWAFAAIDKGVSEIAFNVLDSEKTGDEKINFIINIK</sequence>
<gene>
    <name evidence="1" type="ORF">HYG85_10335</name>
</gene>
<dbReference type="EMBL" id="CP058561">
    <property type="protein sequence ID" value="QUH29303.1"/>
    <property type="molecule type" value="Genomic_DNA"/>
</dbReference>
<name>A0A8J8SC00_9FIRM</name>
<dbReference type="KEGG" id="vgu:HYG85_10335"/>
<reference evidence="1 2" key="1">
    <citation type="submission" date="2020-07" db="EMBL/GenBank/DDBJ databases">
        <title>Vallitalea guaymasensis genome.</title>
        <authorList>
            <person name="Postec A."/>
        </authorList>
    </citation>
    <scope>NUCLEOTIDE SEQUENCE [LARGE SCALE GENOMIC DNA]</scope>
    <source>
        <strain evidence="1 2">Ra1766G1</strain>
    </source>
</reference>
<dbReference type="RefSeq" id="WP_212693409.1">
    <property type="nucleotide sequence ID" value="NZ_CP058561.1"/>
</dbReference>
<proteinExistence type="predicted"/>
<dbReference type="Proteomes" id="UP000677305">
    <property type="component" value="Chromosome"/>
</dbReference>
<dbReference type="AlphaFoldDB" id="A0A8J8SC00"/>